<protein>
    <submittedName>
        <fullName evidence="3">Uncharacterized protein LOC118428901</fullName>
    </submittedName>
</protein>
<dbReference type="RefSeq" id="XP_035695074.1">
    <property type="nucleotide sequence ID" value="XM_035839181.1"/>
</dbReference>
<keyword evidence="1" id="KW-0175">Coiled coil</keyword>
<proteinExistence type="predicted"/>
<dbReference type="GeneID" id="118428901"/>
<dbReference type="Gene3D" id="3.30.70.1820">
    <property type="entry name" value="L1 transposable element, RRM domain"/>
    <property type="match status" value="1"/>
</dbReference>
<dbReference type="KEGG" id="bfo:118428901"/>
<evidence type="ECO:0000256" key="1">
    <source>
        <dbReference type="SAM" id="Coils"/>
    </source>
</evidence>
<evidence type="ECO:0000313" key="3">
    <source>
        <dbReference type="RefSeq" id="XP_035695074.1"/>
    </source>
</evidence>
<dbReference type="InterPro" id="IPR004244">
    <property type="entry name" value="Transposase_22"/>
</dbReference>
<dbReference type="OMA" id="MWHANGK"/>
<gene>
    <name evidence="3" type="primary">LOC118428901</name>
</gene>
<dbReference type="AlphaFoldDB" id="A0A9J7N8Y9"/>
<reference evidence="3" key="2">
    <citation type="submission" date="2025-08" db="UniProtKB">
        <authorList>
            <consortium name="RefSeq"/>
        </authorList>
    </citation>
    <scope>IDENTIFICATION</scope>
    <source>
        <strain evidence="3">S238N-H82</strain>
        <tissue evidence="3">Testes</tissue>
    </source>
</reference>
<dbReference type="OrthoDB" id="10066957at2759"/>
<reference evidence="2" key="1">
    <citation type="journal article" date="2020" name="Nat. Ecol. Evol.">
        <title>Deeply conserved synteny resolves early events in vertebrate evolution.</title>
        <authorList>
            <person name="Simakov O."/>
            <person name="Marletaz F."/>
            <person name="Yue J.X."/>
            <person name="O'Connell B."/>
            <person name="Jenkins J."/>
            <person name="Brandt A."/>
            <person name="Calef R."/>
            <person name="Tung C.H."/>
            <person name="Huang T.K."/>
            <person name="Schmutz J."/>
            <person name="Satoh N."/>
            <person name="Yu J.K."/>
            <person name="Putnam N.H."/>
            <person name="Green R.E."/>
            <person name="Rokhsar D.S."/>
        </authorList>
    </citation>
    <scope>NUCLEOTIDE SEQUENCE [LARGE SCALE GENOMIC DNA]</scope>
    <source>
        <strain evidence="2">S238N-H82</strain>
    </source>
</reference>
<feature type="coiled-coil region" evidence="1">
    <location>
        <begin position="56"/>
        <end position="90"/>
    </location>
</feature>
<dbReference type="PANTHER" id="PTHR11505">
    <property type="entry name" value="L1 TRANSPOSABLE ELEMENT-RELATED"/>
    <property type="match status" value="1"/>
</dbReference>
<organism evidence="2 3">
    <name type="scientific">Branchiostoma floridae</name>
    <name type="common">Florida lancelet</name>
    <name type="synonym">Amphioxus</name>
    <dbReference type="NCBI Taxonomy" id="7739"/>
    <lineage>
        <taxon>Eukaryota</taxon>
        <taxon>Metazoa</taxon>
        <taxon>Chordata</taxon>
        <taxon>Cephalochordata</taxon>
        <taxon>Leptocardii</taxon>
        <taxon>Amphioxiformes</taxon>
        <taxon>Branchiostomatidae</taxon>
        <taxon>Branchiostoma</taxon>
    </lineage>
</organism>
<keyword evidence="2" id="KW-1185">Reference proteome</keyword>
<sequence length="254" mass="28965">MTTTPSTREVKRVSDLVDSQLRLSFDKLKEEFLGAVKQDILAAIKAEVRHELDQFKSSFQAEIDELKHTLVEKDEELTTLKVRLAEAESHADRNEQYSRKHCLLVFGIPPPPSPEERKSEDCASTFMDFTRKHLDVSVQRSDIDIAHRVGRPRDGAHTVIVKFTNYAKRQEVYKAKKRLKGKTNSTGKPYIIRENLTKRNLELCNSAKRLPSVSSAWTQDGKIFVKVNCEGGDPEIHRITGPTDIHQLELMANK</sequence>
<name>A0A9J7N8Y9_BRAFL</name>
<evidence type="ECO:0000313" key="2">
    <source>
        <dbReference type="Proteomes" id="UP000001554"/>
    </source>
</evidence>
<accession>A0A9J7N8Y9</accession>
<dbReference type="Proteomes" id="UP000001554">
    <property type="component" value="Chromosome 13"/>
</dbReference>